<name>A6DNA4_9BACT</name>
<accession>A6DNA4</accession>
<comment type="caution">
    <text evidence="8">The sequence shown here is derived from an EMBL/GenBank/DDBJ whole genome shotgun (WGS) entry which is preliminary data.</text>
</comment>
<dbReference type="InterPro" id="IPR010998">
    <property type="entry name" value="Integrase_recombinase_N"/>
</dbReference>
<dbReference type="GO" id="GO:0003677">
    <property type="term" value="F:DNA binding"/>
    <property type="evidence" value="ECO:0007669"/>
    <property type="project" value="UniProtKB-UniRule"/>
</dbReference>
<keyword evidence="9" id="KW-1185">Reference proteome</keyword>
<dbReference type="GO" id="GO:0006310">
    <property type="term" value="P:DNA recombination"/>
    <property type="evidence" value="ECO:0007669"/>
    <property type="project" value="UniProtKB-KW"/>
</dbReference>
<dbReference type="PANTHER" id="PTHR30349:SF64">
    <property type="entry name" value="PROPHAGE INTEGRASE INTD-RELATED"/>
    <property type="match status" value="1"/>
</dbReference>
<evidence type="ECO:0000256" key="3">
    <source>
        <dbReference type="ARBA" id="ARBA00023125"/>
    </source>
</evidence>
<sequence>MSNMQVFKVFLLNQKGVYEKNVEYYLKRVVQYGMFCRRNGSEPYDKVSLDAYLRSLFGRAEEWQIQQAEEAVKFYWYWRSEGKSELNVWQSDEEIRVEKLSVAFDVEKVEYLKKFEGALRLQQKSLRTIRSYVSWAERYLAHSDNKCQETEKVRDFLSYLALRHNVAASTQNQALCALVSLFKCVFQKDLGDISGSLRSKKSERLPVVLDVEEVRSLIDVTLGQEKLMMKLIYGGGLRKNECLRLRIKDLDFKRGALNIRAGKGDKDRQTLLSPKLEGEVNAHICEIKKLYDKDRTEGVEGVYLPNALVRKYPSASKDWNWFWLFPSPALSIDPMCKVKTIRRHHLSGTGLSRVLKEKCKEVGIKKRCTVHTLRHSFATHLLERGTDLRTIQELLGHEDISTTQIYTHVLSLNQSGTRSPLDDL</sequence>
<feature type="domain" description="Tyr recombinase" evidence="6">
    <location>
        <begin position="204"/>
        <end position="422"/>
    </location>
</feature>
<feature type="domain" description="Core-binding (CB)" evidence="7">
    <location>
        <begin position="106"/>
        <end position="186"/>
    </location>
</feature>
<dbReference type="InterPro" id="IPR050090">
    <property type="entry name" value="Tyrosine_recombinase_XerCD"/>
</dbReference>
<keyword evidence="2" id="KW-0229">DNA integration</keyword>
<evidence type="ECO:0000256" key="5">
    <source>
        <dbReference type="PROSITE-ProRule" id="PRU01248"/>
    </source>
</evidence>
<dbReference type="GO" id="GO:0015074">
    <property type="term" value="P:DNA integration"/>
    <property type="evidence" value="ECO:0007669"/>
    <property type="project" value="UniProtKB-KW"/>
</dbReference>
<dbReference type="PROSITE" id="PS51898">
    <property type="entry name" value="TYR_RECOMBINASE"/>
    <property type="match status" value="1"/>
</dbReference>
<dbReference type="EMBL" id="ABCK01000013">
    <property type="protein sequence ID" value="EDM26852.1"/>
    <property type="molecule type" value="Genomic_DNA"/>
</dbReference>
<dbReference type="Gene3D" id="1.10.150.130">
    <property type="match status" value="1"/>
</dbReference>
<dbReference type="PROSITE" id="PS51900">
    <property type="entry name" value="CB"/>
    <property type="match status" value="1"/>
</dbReference>
<dbReference type="PANTHER" id="PTHR30349">
    <property type="entry name" value="PHAGE INTEGRASE-RELATED"/>
    <property type="match status" value="1"/>
</dbReference>
<dbReference type="Proteomes" id="UP000004947">
    <property type="component" value="Unassembled WGS sequence"/>
</dbReference>
<dbReference type="NCBIfam" id="TIGR02249">
    <property type="entry name" value="integrase_gron"/>
    <property type="match status" value="1"/>
</dbReference>
<dbReference type="Pfam" id="PF13495">
    <property type="entry name" value="Phage_int_SAM_4"/>
    <property type="match status" value="1"/>
</dbReference>
<dbReference type="eggNOG" id="COG4974">
    <property type="taxonomic scope" value="Bacteria"/>
</dbReference>
<keyword evidence="3 5" id="KW-0238">DNA-binding</keyword>
<reference evidence="8 9" key="1">
    <citation type="journal article" date="2010" name="J. Bacteriol.">
        <title>Genome sequence of Lentisphaera araneosa HTCC2155T, the type species of the order Lentisphaerales in the phylum Lentisphaerae.</title>
        <authorList>
            <person name="Thrash J.C."/>
            <person name="Cho J.C."/>
            <person name="Vergin K.L."/>
            <person name="Morris R.M."/>
            <person name="Giovannoni S.J."/>
        </authorList>
    </citation>
    <scope>NUCLEOTIDE SEQUENCE [LARGE SCALE GENOMIC DNA]</scope>
    <source>
        <strain evidence="8 9">HTCC2155</strain>
    </source>
</reference>
<dbReference type="AlphaFoldDB" id="A6DNA4"/>
<dbReference type="InterPro" id="IPR004107">
    <property type="entry name" value="Integrase_SAM-like_N"/>
</dbReference>
<dbReference type="InterPro" id="IPR002104">
    <property type="entry name" value="Integrase_catalytic"/>
</dbReference>
<evidence type="ECO:0000259" key="7">
    <source>
        <dbReference type="PROSITE" id="PS51900"/>
    </source>
</evidence>
<dbReference type="OrthoDB" id="9801717at2"/>
<proteinExistence type="inferred from homology"/>
<keyword evidence="4" id="KW-0233">DNA recombination</keyword>
<evidence type="ECO:0000313" key="8">
    <source>
        <dbReference type="EMBL" id="EDM26852.1"/>
    </source>
</evidence>
<dbReference type="CDD" id="cd01193">
    <property type="entry name" value="INT_IntI_C"/>
    <property type="match status" value="1"/>
</dbReference>
<dbReference type="InterPro" id="IPR013762">
    <property type="entry name" value="Integrase-like_cat_sf"/>
</dbReference>
<dbReference type="InterPro" id="IPR011010">
    <property type="entry name" value="DNA_brk_join_enz"/>
</dbReference>
<evidence type="ECO:0000259" key="6">
    <source>
        <dbReference type="PROSITE" id="PS51898"/>
    </source>
</evidence>
<dbReference type="InterPro" id="IPR044068">
    <property type="entry name" value="CB"/>
</dbReference>
<dbReference type="SUPFAM" id="SSF56349">
    <property type="entry name" value="DNA breaking-rejoining enzymes"/>
    <property type="match status" value="1"/>
</dbReference>
<dbReference type="Pfam" id="PF00589">
    <property type="entry name" value="Phage_integrase"/>
    <property type="match status" value="1"/>
</dbReference>
<evidence type="ECO:0000256" key="1">
    <source>
        <dbReference type="ARBA" id="ARBA00008857"/>
    </source>
</evidence>
<evidence type="ECO:0000313" key="9">
    <source>
        <dbReference type="Proteomes" id="UP000004947"/>
    </source>
</evidence>
<organism evidence="8 9">
    <name type="scientific">Lentisphaera araneosa HTCC2155</name>
    <dbReference type="NCBI Taxonomy" id="313628"/>
    <lineage>
        <taxon>Bacteria</taxon>
        <taxon>Pseudomonadati</taxon>
        <taxon>Lentisphaerota</taxon>
        <taxon>Lentisphaeria</taxon>
        <taxon>Lentisphaerales</taxon>
        <taxon>Lentisphaeraceae</taxon>
        <taxon>Lentisphaera</taxon>
    </lineage>
</organism>
<dbReference type="InterPro" id="IPR011946">
    <property type="entry name" value="Integrase_integron-type"/>
</dbReference>
<gene>
    <name evidence="8" type="ORF">LNTAR_06389</name>
</gene>
<dbReference type="Gene3D" id="1.10.443.10">
    <property type="entry name" value="Intergrase catalytic core"/>
    <property type="match status" value="1"/>
</dbReference>
<evidence type="ECO:0000256" key="2">
    <source>
        <dbReference type="ARBA" id="ARBA00022908"/>
    </source>
</evidence>
<comment type="similarity">
    <text evidence="1">Belongs to the 'phage' integrase family.</text>
</comment>
<protein>
    <submittedName>
        <fullName evidence="8">Integron integrase</fullName>
    </submittedName>
</protein>
<evidence type="ECO:0000256" key="4">
    <source>
        <dbReference type="ARBA" id="ARBA00023172"/>
    </source>
</evidence>